<dbReference type="AlphaFoldDB" id="A0A3M8T1D6"/>
<dbReference type="OrthoDB" id="6054283at2"/>
<dbReference type="Pfam" id="PF11304">
    <property type="entry name" value="DUF3106"/>
    <property type="match status" value="1"/>
</dbReference>
<evidence type="ECO:0000313" key="2">
    <source>
        <dbReference type="Proteomes" id="UP000267049"/>
    </source>
</evidence>
<accession>A0A3M8T1D6</accession>
<proteinExistence type="predicted"/>
<evidence type="ECO:0000313" key="1">
    <source>
        <dbReference type="EMBL" id="RNF84512.1"/>
    </source>
</evidence>
<keyword evidence="2" id="KW-1185">Reference proteome</keyword>
<dbReference type="EMBL" id="RIBS01000003">
    <property type="protein sequence ID" value="RNF84512.1"/>
    <property type="molecule type" value="Genomic_DNA"/>
</dbReference>
<dbReference type="InterPro" id="IPR021455">
    <property type="entry name" value="DUF3106"/>
</dbReference>
<gene>
    <name evidence="1" type="ORF">EER27_09125</name>
</gene>
<protein>
    <submittedName>
        <fullName evidence="1">DUF3106 domain-containing protein</fullName>
    </submittedName>
</protein>
<reference evidence="1 2" key="1">
    <citation type="submission" date="2018-11" db="EMBL/GenBank/DDBJ databases">
        <title>Lysobacter cryohumiis sp. nov., isolated from soil in the Tianshan Mountains, Xinjiang, China.</title>
        <authorList>
            <person name="Luo Y."/>
            <person name="Sheng H."/>
        </authorList>
    </citation>
    <scope>NUCLEOTIDE SEQUENCE [LARGE SCALE GENOMIC DNA]</scope>
    <source>
        <strain evidence="1 2">ZS60</strain>
    </source>
</reference>
<comment type="caution">
    <text evidence="1">The sequence shown here is derived from an EMBL/GenBank/DDBJ whole genome shotgun (WGS) entry which is preliminary data.</text>
</comment>
<name>A0A3M8T1D6_9GAMM</name>
<sequence length="225" mass="24950">MRCSEDPASRRATSVRSTGRPLAGALLSLVLVGSAIAAVPGEFAAVLDRLPAAARDALQRQSAQWASWSPTQRAAFTRRAAAWDRLPAIERGRQRERYLAWQALPNAEREQVAAAAATYRTLPDDARKALRAQFDALDRRLQRGWLLGPVLGPDYARLQPLLAQLPEAEHAPMLHCLRDMTPAQRADLAVLVQRTAPQDRPALRKELLATSSGNRAAWLWRRLDQ</sequence>
<dbReference type="Proteomes" id="UP000267049">
    <property type="component" value="Unassembled WGS sequence"/>
</dbReference>
<organism evidence="1 2">
    <name type="scientific">Montanilutibacter psychrotolerans</name>
    <dbReference type="NCBI Taxonomy" id="1327343"/>
    <lineage>
        <taxon>Bacteria</taxon>
        <taxon>Pseudomonadati</taxon>
        <taxon>Pseudomonadota</taxon>
        <taxon>Gammaproteobacteria</taxon>
        <taxon>Lysobacterales</taxon>
        <taxon>Lysobacteraceae</taxon>
        <taxon>Montanilutibacter</taxon>
    </lineage>
</organism>